<accession>A0A0P0J1F8</accession>
<evidence type="ECO:0000256" key="5">
    <source>
        <dbReference type="ARBA" id="ARBA00022989"/>
    </source>
</evidence>
<dbReference type="GO" id="GO:0022857">
    <property type="term" value="F:transmembrane transporter activity"/>
    <property type="evidence" value="ECO:0007669"/>
    <property type="project" value="InterPro"/>
</dbReference>
<feature type="transmembrane region" description="Helical" evidence="7">
    <location>
        <begin position="372"/>
        <end position="392"/>
    </location>
</feature>
<evidence type="ECO:0000256" key="1">
    <source>
        <dbReference type="ARBA" id="ARBA00004651"/>
    </source>
</evidence>
<organism evidence="9 10">
    <name type="scientific">Blastochloris viridis</name>
    <name type="common">Rhodopseudomonas viridis</name>
    <dbReference type="NCBI Taxonomy" id="1079"/>
    <lineage>
        <taxon>Bacteria</taxon>
        <taxon>Pseudomonadati</taxon>
        <taxon>Pseudomonadota</taxon>
        <taxon>Alphaproteobacteria</taxon>
        <taxon>Hyphomicrobiales</taxon>
        <taxon>Blastochloridaceae</taxon>
        <taxon>Blastochloris</taxon>
    </lineage>
</organism>
<dbReference type="InterPro" id="IPR011701">
    <property type="entry name" value="MFS"/>
</dbReference>
<dbReference type="PANTHER" id="PTHR23517">
    <property type="entry name" value="RESISTANCE PROTEIN MDTM, PUTATIVE-RELATED-RELATED"/>
    <property type="match status" value="1"/>
</dbReference>
<dbReference type="PANTHER" id="PTHR23517:SF13">
    <property type="entry name" value="MAJOR FACILITATOR SUPERFAMILY MFS_1"/>
    <property type="match status" value="1"/>
</dbReference>
<feature type="transmembrane region" description="Helical" evidence="7">
    <location>
        <begin position="220"/>
        <end position="239"/>
    </location>
</feature>
<gene>
    <name evidence="9" type="ORF">BVIRIDIS_16530</name>
</gene>
<feature type="transmembrane region" description="Helical" evidence="7">
    <location>
        <begin position="245"/>
        <end position="270"/>
    </location>
</feature>
<comment type="subcellular location">
    <subcellularLocation>
        <location evidence="1">Cell membrane</location>
        <topology evidence="1">Multi-pass membrane protein</topology>
    </subcellularLocation>
</comment>
<name>A0A0P0J1F8_BLAVI</name>
<sequence>MSTPIAPAAETSTAALALYTATLTTFLAAAAAPTPLYPLYETSWGLSPATLTFVFGTYPVSVLAALLVAGALSDHIGRRPVIFATLLFEGAAMALFVAAQAVPMLIVARFLQGLATGAAMSAVGAALIDAHRGHGPLVNSVAPLIGLALGALGAGALVAFAPLPLRLVYALLLAAIAVQAILVWFVPETAVGRPGALVSLKPTIAVPAQARRALLRVTPLNIAVWALGGLFLSLVPALIRAATGITSPMVGGSVVATLCLSGAAAVLWLRSRPTMEIAVLAIAALVLGVVGLMTSLHAGVVAGLFGGTLVAGIGFGGGFLACLRTLLPLVSPAERSGLLAALYVVSYLAHSLPAIAAGLLAREIGLVATTDLYAAALVALALAAAVTMRDAWRCEQAAARGAVGAAGNNVTIKGAGTPPATRNSP</sequence>
<keyword evidence="4 7" id="KW-0812">Transmembrane</keyword>
<dbReference type="GO" id="GO:0005886">
    <property type="term" value="C:plasma membrane"/>
    <property type="evidence" value="ECO:0007669"/>
    <property type="project" value="UniProtKB-SubCell"/>
</dbReference>
<dbReference type="PROSITE" id="PS50850">
    <property type="entry name" value="MFS"/>
    <property type="match status" value="1"/>
</dbReference>
<feature type="transmembrane region" description="Helical" evidence="7">
    <location>
        <begin position="140"/>
        <end position="161"/>
    </location>
</feature>
<keyword evidence="6 7" id="KW-0472">Membrane</keyword>
<feature type="transmembrane region" description="Helical" evidence="7">
    <location>
        <begin position="338"/>
        <end position="360"/>
    </location>
</feature>
<keyword evidence="5 7" id="KW-1133">Transmembrane helix</keyword>
<evidence type="ECO:0000256" key="4">
    <source>
        <dbReference type="ARBA" id="ARBA00022692"/>
    </source>
</evidence>
<dbReference type="Proteomes" id="UP000065734">
    <property type="component" value="Chromosome I"/>
</dbReference>
<reference evidence="10" key="1">
    <citation type="journal article" date="2016" name="Genome Announc.">
        <title>Revised genome sequence of the purple photosynthetic bacterium Blastochloris viridis.</title>
        <authorList>
            <person name="Liu L.N."/>
            <person name="Faulkner M."/>
            <person name="Liu X."/>
            <person name="Huang F."/>
            <person name="Darby A.C."/>
            <person name="Hall N."/>
        </authorList>
    </citation>
    <scope>NUCLEOTIDE SEQUENCE [LARGE SCALE GENOMIC DNA]</scope>
    <source>
        <strain evidence="10">ATCC 19567 / DSM 133 / F</strain>
    </source>
</reference>
<evidence type="ECO:0000256" key="3">
    <source>
        <dbReference type="ARBA" id="ARBA00022475"/>
    </source>
</evidence>
<feature type="transmembrane region" description="Helical" evidence="7">
    <location>
        <begin position="304"/>
        <end position="326"/>
    </location>
</feature>
<feature type="transmembrane region" description="Helical" evidence="7">
    <location>
        <begin position="277"/>
        <end position="298"/>
    </location>
</feature>
<dbReference type="EMBL" id="LN907867">
    <property type="protein sequence ID" value="CUU42639.1"/>
    <property type="molecule type" value="Genomic_DNA"/>
</dbReference>
<evidence type="ECO:0000256" key="7">
    <source>
        <dbReference type="SAM" id="Phobius"/>
    </source>
</evidence>
<dbReference type="InterPro" id="IPR020846">
    <property type="entry name" value="MFS_dom"/>
</dbReference>
<evidence type="ECO:0000256" key="2">
    <source>
        <dbReference type="ARBA" id="ARBA00022448"/>
    </source>
</evidence>
<dbReference type="STRING" id="1079.BVIR_2208"/>
<dbReference type="InterPro" id="IPR050171">
    <property type="entry name" value="MFS_Transporters"/>
</dbReference>
<evidence type="ECO:0000256" key="6">
    <source>
        <dbReference type="ARBA" id="ARBA00023136"/>
    </source>
</evidence>
<dbReference type="Pfam" id="PF07690">
    <property type="entry name" value="MFS_1"/>
    <property type="match status" value="1"/>
</dbReference>
<dbReference type="OrthoDB" id="9800416at2"/>
<evidence type="ECO:0000259" key="8">
    <source>
        <dbReference type="PROSITE" id="PS50850"/>
    </source>
</evidence>
<keyword evidence="3" id="KW-1003">Cell membrane</keyword>
<keyword evidence="2" id="KW-0813">Transport</keyword>
<feature type="transmembrane region" description="Helical" evidence="7">
    <location>
        <begin position="106"/>
        <end position="128"/>
    </location>
</feature>
<dbReference type="SUPFAM" id="SSF103473">
    <property type="entry name" value="MFS general substrate transporter"/>
    <property type="match status" value="1"/>
</dbReference>
<feature type="domain" description="Major facilitator superfamily (MFS) profile" evidence="8">
    <location>
        <begin position="14"/>
        <end position="393"/>
    </location>
</feature>
<feature type="transmembrane region" description="Helical" evidence="7">
    <location>
        <begin position="47"/>
        <end position="69"/>
    </location>
</feature>
<protein>
    <submittedName>
        <fullName evidence="9">Bicyclomycin/multidrug efflux system</fullName>
    </submittedName>
</protein>
<feature type="transmembrane region" description="Helical" evidence="7">
    <location>
        <begin position="167"/>
        <end position="186"/>
    </location>
</feature>
<keyword evidence="10" id="KW-1185">Reference proteome</keyword>
<feature type="transmembrane region" description="Helical" evidence="7">
    <location>
        <begin position="81"/>
        <end position="100"/>
    </location>
</feature>
<dbReference type="AlphaFoldDB" id="A0A0P0J1F8"/>
<dbReference type="InterPro" id="IPR036259">
    <property type="entry name" value="MFS_trans_sf"/>
</dbReference>
<dbReference type="PROSITE" id="PS00216">
    <property type="entry name" value="SUGAR_TRANSPORT_1"/>
    <property type="match status" value="1"/>
</dbReference>
<dbReference type="KEGG" id="bvr:BVIR_2208"/>
<dbReference type="RefSeq" id="WP_082417005.1">
    <property type="nucleotide sequence ID" value="NZ_AP014854.2"/>
</dbReference>
<evidence type="ECO:0000313" key="10">
    <source>
        <dbReference type="Proteomes" id="UP000065734"/>
    </source>
</evidence>
<dbReference type="Gene3D" id="1.20.1250.20">
    <property type="entry name" value="MFS general substrate transporter like domains"/>
    <property type="match status" value="1"/>
</dbReference>
<evidence type="ECO:0000313" key="9">
    <source>
        <dbReference type="EMBL" id="CUU42639.1"/>
    </source>
</evidence>
<proteinExistence type="predicted"/>
<dbReference type="InterPro" id="IPR005829">
    <property type="entry name" value="Sugar_transporter_CS"/>
</dbReference>